<feature type="transmembrane region" description="Helical" evidence="1">
    <location>
        <begin position="7"/>
        <end position="26"/>
    </location>
</feature>
<evidence type="ECO:0000313" key="2">
    <source>
        <dbReference type="EMBL" id="KPL73163.1"/>
    </source>
</evidence>
<evidence type="ECO:0000313" key="3">
    <source>
        <dbReference type="Proteomes" id="UP000050430"/>
    </source>
</evidence>
<feature type="transmembrane region" description="Helical" evidence="1">
    <location>
        <begin position="46"/>
        <end position="67"/>
    </location>
</feature>
<reference evidence="2 3" key="1">
    <citation type="submission" date="2015-07" db="EMBL/GenBank/DDBJ databases">
        <title>Genome sequence of Leptolinea tardivitalis DSM 16556.</title>
        <authorList>
            <person name="Hemp J."/>
            <person name="Ward L.M."/>
            <person name="Pace L.A."/>
            <person name="Fischer W.W."/>
        </authorList>
    </citation>
    <scope>NUCLEOTIDE SEQUENCE [LARGE SCALE GENOMIC DNA]</scope>
    <source>
        <strain evidence="2 3">YMTK-2</strain>
    </source>
</reference>
<dbReference type="Proteomes" id="UP000050430">
    <property type="component" value="Unassembled WGS sequence"/>
</dbReference>
<feature type="transmembrane region" description="Helical" evidence="1">
    <location>
        <begin position="223"/>
        <end position="243"/>
    </location>
</feature>
<keyword evidence="3" id="KW-1185">Reference proteome</keyword>
<dbReference type="STRING" id="229920.ADM99_02655"/>
<dbReference type="RefSeq" id="WP_062421547.1">
    <property type="nucleotide sequence ID" value="NZ_BBYA01000009.1"/>
</dbReference>
<dbReference type="EMBL" id="LGCK01000006">
    <property type="protein sequence ID" value="KPL73163.1"/>
    <property type="molecule type" value="Genomic_DNA"/>
</dbReference>
<feature type="transmembrane region" description="Helical" evidence="1">
    <location>
        <begin position="112"/>
        <end position="135"/>
    </location>
</feature>
<dbReference type="OrthoDB" id="1908465at2"/>
<name>A0A0P6XMK9_9CHLR</name>
<feature type="transmembrane region" description="Helical" evidence="1">
    <location>
        <begin position="255"/>
        <end position="275"/>
    </location>
</feature>
<dbReference type="AlphaFoldDB" id="A0A0P6XMK9"/>
<protein>
    <submittedName>
        <fullName evidence="2">Uncharacterized protein</fullName>
    </submittedName>
</protein>
<feature type="transmembrane region" description="Helical" evidence="1">
    <location>
        <begin position="79"/>
        <end position="100"/>
    </location>
</feature>
<keyword evidence="1" id="KW-1133">Transmembrane helix</keyword>
<keyword evidence="1" id="KW-0812">Transmembrane</keyword>
<keyword evidence="1" id="KW-0472">Membrane</keyword>
<gene>
    <name evidence="2" type="ORF">ADM99_02655</name>
</gene>
<sequence>MSAKKTFIFILQVLGLTLIGLVVNIFSSAITPKPEIVRAAQATADAQTMLLLLIDRFVVAIIFALLLENTLLRGWKLAALMFWSVFGITTFMMQIETIIFGSAFPGLSIADVLLLVLTALVGTILFIPLAMLVMNRWKGESAVTKPLFKKEYLPRLAIIAVIYPMIYFFFGYFVAWQSAAVREFYAHSSITTAQPLLTIIQIARGALWVIAALPLLVMFEKRWFTILAIAVSFSLLPSISLILPNPLMPAAVAHAHFIEISSSMALFGALTGWIMTAKDIPFVDQVFHREVHKTAK</sequence>
<evidence type="ECO:0000256" key="1">
    <source>
        <dbReference type="SAM" id="Phobius"/>
    </source>
</evidence>
<feature type="transmembrane region" description="Helical" evidence="1">
    <location>
        <begin position="156"/>
        <end position="176"/>
    </location>
</feature>
<accession>A0A0P6XMK9</accession>
<feature type="transmembrane region" description="Helical" evidence="1">
    <location>
        <begin position="196"/>
        <end position="216"/>
    </location>
</feature>
<organism evidence="2 3">
    <name type="scientific">Leptolinea tardivitalis</name>
    <dbReference type="NCBI Taxonomy" id="229920"/>
    <lineage>
        <taxon>Bacteria</taxon>
        <taxon>Bacillati</taxon>
        <taxon>Chloroflexota</taxon>
        <taxon>Anaerolineae</taxon>
        <taxon>Anaerolineales</taxon>
        <taxon>Anaerolineaceae</taxon>
        <taxon>Leptolinea</taxon>
    </lineage>
</organism>
<comment type="caution">
    <text evidence="2">The sequence shown here is derived from an EMBL/GenBank/DDBJ whole genome shotgun (WGS) entry which is preliminary data.</text>
</comment>
<proteinExistence type="predicted"/>